<dbReference type="SUPFAM" id="SSF69593">
    <property type="entry name" value="Glycerol-3-phosphate (1)-acyltransferase"/>
    <property type="match status" value="1"/>
</dbReference>
<name>A0A1I2R4Q3_9BACI</name>
<evidence type="ECO:0000256" key="2">
    <source>
        <dbReference type="ARBA" id="ARBA00023315"/>
    </source>
</evidence>
<evidence type="ECO:0000313" key="4">
    <source>
        <dbReference type="EMBL" id="SFG35380.1"/>
    </source>
</evidence>
<gene>
    <name evidence="4" type="ORF">SAMN05216353_13712</name>
</gene>
<organism evidence="4 5">
    <name type="scientific">Halobacillus alkaliphilus</name>
    <dbReference type="NCBI Taxonomy" id="396056"/>
    <lineage>
        <taxon>Bacteria</taxon>
        <taxon>Bacillati</taxon>
        <taxon>Bacillota</taxon>
        <taxon>Bacilli</taxon>
        <taxon>Bacillales</taxon>
        <taxon>Bacillaceae</taxon>
        <taxon>Halobacillus</taxon>
    </lineage>
</organism>
<feature type="domain" description="Phospholipid/glycerol acyltransferase" evidence="3">
    <location>
        <begin position="41"/>
        <end position="158"/>
    </location>
</feature>
<dbReference type="Proteomes" id="UP000198897">
    <property type="component" value="Unassembled WGS sequence"/>
</dbReference>
<sequence length="218" mass="25900">MLKAKKNSFIEWGFSKFNRFLLKSQFKYINVSYSTLPDGPALFLINHSTWWDPLVIYHLNREIIQSDGYGMMHEDGIRRFPFFRRIGAFSINTNDRRHLLQSLNYSKALLDQGSTVWIFPQGEEQHLEKRPLEFFTGIAYIAKKCPTVPVVPISIYYSFEHTKKPNIYIKIGDPLAREEYFSLNRKEMTRYFENCSTEQLDQLRETIIKEDHHSFRTL</sequence>
<evidence type="ECO:0000256" key="1">
    <source>
        <dbReference type="ARBA" id="ARBA00022679"/>
    </source>
</evidence>
<keyword evidence="5" id="KW-1185">Reference proteome</keyword>
<dbReference type="InterPro" id="IPR002123">
    <property type="entry name" value="Plipid/glycerol_acylTrfase"/>
</dbReference>
<dbReference type="CDD" id="cd06551">
    <property type="entry name" value="LPLAT"/>
    <property type="match status" value="1"/>
</dbReference>
<dbReference type="SMART" id="SM00563">
    <property type="entry name" value="PlsC"/>
    <property type="match status" value="1"/>
</dbReference>
<dbReference type="GO" id="GO:0006654">
    <property type="term" value="P:phosphatidic acid biosynthetic process"/>
    <property type="evidence" value="ECO:0007669"/>
    <property type="project" value="TreeGrafter"/>
</dbReference>
<dbReference type="RefSeq" id="WP_089753520.1">
    <property type="nucleotide sequence ID" value="NZ_FOOG01000037.1"/>
</dbReference>
<keyword evidence="1 4" id="KW-0808">Transferase</keyword>
<dbReference type="AlphaFoldDB" id="A0A1I2R4Q3"/>
<protein>
    <submittedName>
        <fullName evidence="4">1-acyl-sn-glycerol-3-phosphate acyltransferase</fullName>
    </submittedName>
</protein>
<accession>A0A1I2R4Q3</accession>
<dbReference type="OrthoDB" id="152799at2"/>
<dbReference type="GO" id="GO:0003841">
    <property type="term" value="F:1-acylglycerol-3-phosphate O-acyltransferase activity"/>
    <property type="evidence" value="ECO:0007669"/>
    <property type="project" value="TreeGrafter"/>
</dbReference>
<keyword evidence="2 4" id="KW-0012">Acyltransferase</keyword>
<dbReference type="GO" id="GO:0005886">
    <property type="term" value="C:plasma membrane"/>
    <property type="evidence" value="ECO:0007669"/>
    <property type="project" value="TreeGrafter"/>
</dbReference>
<dbReference type="Pfam" id="PF01553">
    <property type="entry name" value="Acyltransferase"/>
    <property type="match status" value="1"/>
</dbReference>
<dbReference type="PANTHER" id="PTHR10434">
    <property type="entry name" value="1-ACYL-SN-GLYCEROL-3-PHOSPHATE ACYLTRANSFERASE"/>
    <property type="match status" value="1"/>
</dbReference>
<proteinExistence type="predicted"/>
<evidence type="ECO:0000259" key="3">
    <source>
        <dbReference type="SMART" id="SM00563"/>
    </source>
</evidence>
<dbReference type="EMBL" id="FOOG01000037">
    <property type="protein sequence ID" value="SFG35380.1"/>
    <property type="molecule type" value="Genomic_DNA"/>
</dbReference>
<reference evidence="5" key="1">
    <citation type="submission" date="2016-10" db="EMBL/GenBank/DDBJ databases">
        <authorList>
            <person name="Varghese N."/>
            <person name="Submissions S."/>
        </authorList>
    </citation>
    <scope>NUCLEOTIDE SEQUENCE [LARGE SCALE GENOMIC DNA]</scope>
    <source>
        <strain evidence="5">FP5</strain>
    </source>
</reference>
<dbReference type="PANTHER" id="PTHR10434:SF11">
    <property type="entry name" value="1-ACYL-SN-GLYCEROL-3-PHOSPHATE ACYLTRANSFERASE"/>
    <property type="match status" value="1"/>
</dbReference>
<evidence type="ECO:0000313" key="5">
    <source>
        <dbReference type="Proteomes" id="UP000198897"/>
    </source>
</evidence>